<dbReference type="Proteomes" id="UP000001194">
    <property type="component" value="Unassembled WGS sequence"/>
</dbReference>
<protein>
    <submittedName>
        <fullName evidence="1">Predicted protein</fullName>
    </submittedName>
</protein>
<sequence>MTKFLSKFRGLSLPGNPIPHASVNVQISGVHEKVLEIDFCLSSNPTWNENSPRVFVKKGALVSFIIKHRYSYKLRKTIIATSPQFPVQQLLECQQNQGADQSELPTNKVSVASLSPDLSSSIC</sequence>
<name>B0E0U4_LACBS</name>
<dbReference type="AlphaFoldDB" id="B0E0U4"/>
<dbReference type="HOGENOM" id="CLU_2015679_0_0_1"/>
<dbReference type="InParanoid" id="B0E0U4"/>
<evidence type="ECO:0000313" key="1">
    <source>
        <dbReference type="EMBL" id="EDQ99463.1"/>
    </source>
</evidence>
<organism evidence="2">
    <name type="scientific">Laccaria bicolor (strain S238N-H82 / ATCC MYA-4686)</name>
    <name type="common">Bicoloured deceiver</name>
    <name type="synonym">Laccaria laccata var. bicolor</name>
    <dbReference type="NCBI Taxonomy" id="486041"/>
    <lineage>
        <taxon>Eukaryota</taxon>
        <taxon>Fungi</taxon>
        <taxon>Dikarya</taxon>
        <taxon>Basidiomycota</taxon>
        <taxon>Agaricomycotina</taxon>
        <taxon>Agaricomycetes</taxon>
        <taxon>Agaricomycetidae</taxon>
        <taxon>Agaricales</taxon>
        <taxon>Agaricineae</taxon>
        <taxon>Hydnangiaceae</taxon>
        <taxon>Laccaria</taxon>
    </lineage>
</organism>
<gene>
    <name evidence="1" type="ORF">LACBIDRAFT_316386</name>
</gene>
<accession>B0E0U4</accession>
<dbReference type="EMBL" id="DS547163">
    <property type="protein sequence ID" value="EDQ99463.1"/>
    <property type="molecule type" value="Genomic_DNA"/>
</dbReference>
<evidence type="ECO:0000313" key="2">
    <source>
        <dbReference type="Proteomes" id="UP000001194"/>
    </source>
</evidence>
<dbReference type="RefSeq" id="XP_001889812.1">
    <property type="nucleotide sequence ID" value="XM_001889777.1"/>
</dbReference>
<dbReference type="GeneID" id="6085471"/>
<reference evidence="1 2" key="1">
    <citation type="journal article" date="2008" name="Nature">
        <title>The genome of Laccaria bicolor provides insights into mycorrhizal symbiosis.</title>
        <authorList>
            <person name="Martin F."/>
            <person name="Aerts A."/>
            <person name="Ahren D."/>
            <person name="Brun A."/>
            <person name="Danchin E.G.J."/>
            <person name="Duchaussoy F."/>
            <person name="Gibon J."/>
            <person name="Kohler A."/>
            <person name="Lindquist E."/>
            <person name="Pereda V."/>
            <person name="Salamov A."/>
            <person name="Shapiro H.J."/>
            <person name="Wuyts J."/>
            <person name="Blaudez D."/>
            <person name="Buee M."/>
            <person name="Brokstein P."/>
            <person name="Canbaeck B."/>
            <person name="Cohen D."/>
            <person name="Courty P.E."/>
            <person name="Coutinho P.M."/>
            <person name="Delaruelle C."/>
            <person name="Detter J.C."/>
            <person name="Deveau A."/>
            <person name="DiFazio S."/>
            <person name="Duplessis S."/>
            <person name="Fraissinet-Tachet L."/>
            <person name="Lucic E."/>
            <person name="Frey-Klett P."/>
            <person name="Fourrey C."/>
            <person name="Feussner I."/>
            <person name="Gay G."/>
            <person name="Grimwood J."/>
            <person name="Hoegger P.J."/>
            <person name="Jain P."/>
            <person name="Kilaru S."/>
            <person name="Labbe J."/>
            <person name="Lin Y.C."/>
            <person name="Legue V."/>
            <person name="Le Tacon F."/>
            <person name="Marmeisse R."/>
            <person name="Melayah D."/>
            <person name="Montanini B."/>
            <person name="Muratet M."/>
            <person name="Nehls U."/>
            <person name="Niculita-Hirzel H."/>
            <person name="Oudot-Le Secq M.P."/>
            <person name="Peter M."/>
            <person name="Quesneville H."/>
            <person name="Rajashekar B."/>
            <person name="Reich M."/>
            <person name="Rouhier N."/>
            <person name="Schmutz J."/>
            <person name="Yin T."/>
            <person name="Chalot M."/>
            <person name="Henrissat B."/>
            <person name="Kuees U."/>
            <person name="Lucas S."/>
            <person name="Van de Peer Y."/>
            <person name="Podila G.K."/>
            <person name="Polle A."/>
            <person name="Pukkila P.J."/>
            <person name="Richardson P.M."/>
            <person name="Rouze P."/>
            <person name="Sanders I.R."/>
            <person name="Stajich J.E."/>
            <person name="Tunlid A."/>
            <person name="Tuskan G."/>
            <person name="Grigoriev I.V."/>
        </authorList>
    </citation>
    <scope>NUCLEOTIDE SEQUENCE [LARGE SCALE GENOMIC DNA]</scope>
    <source>
        <strain evidence="2">S238N-H82 / ATCC MYA-4686</strain>
    </source>
</reference>
<dbReference type="KEGG" id="lbc:LACBIDRAFT_316386"/>
<proteinExistence type="predicted"/>
<keyword evidence="2" id="KW-1185">Reference proteome</keyword>